<name>A0A9N8DAD5_9STRA</name>
<evidence type="ECO:0000313" key="2">
    <source>
        <dbReference type="EMBL" id="CAB9496069.1"/>
    </source>
</evidence>
<proteinExistence type="predicted"/>
<feature type="compositionally biased region" description="Low complexity" evidence="1">
    <location>
        <begin position="10"/>
        <end position="22"/>
    </location>
</feature>
<protein>
    <submittedName>
        <fullName evidence="2">Uncharacterized protein</fullName>
    </submittedName>
</protein>
<dbReference type="Proteomes" id="UP001153069">
    <property type="component" value="Unassembled WGS sequence"/>
</dbReference>
<evidence type="ECO:0000256" key="1">
    <source>
        <dbReference type="SAM" id="MobiDB-lite"/>
    </source>
</evidence>
<dbReference type="AlphaFoldDB" id="A0A9N8DAD5"/>
<reference evidence="2" key="1">
    <citation type="submission" date="2020-06" db="EMBL/GenBank/DDBJ databases">
        <authorList>
            <consortium name="Plant Systems Biology data submission"/>
        </authorList>
    </citation>
    <scope>NUCLEOTIDE SEQUENCE</scope>
    <source>
        <strain evidence="2">D6</strain>
    </source>
</reference>
<gene>
    <name evidence="2" type="ORF">SEMRO_1_G000480.1</name>
</gene>
<feature type="compositionally biased region" description="Basic and acidic residues" evidence="1">
    <location>
        <begin position="368"/>
        <end position="410"/>
    </location>
</feature>
<feature type="compositionally biased region" description="Low complexity" evidence="1">
    <location>
        <begin position="54"/>
        <end position="73"/>
    </location>
</feature>
<feature type="region of interest" description="Disordered" evidence="1">
    <location>
        <begin position="293"/>
        <end position="347"/>
    </location>
</feature>
<sequence>MFRTTKMSKKPSASSSTVAAASLGGRRPGQFALSGSGSFQRSAKFSSASTPSLSTAGAKSSIAGAKSSSAGATSRGGGSSSRLTLPSSVSAGTAPPAPSAPSLDATDTNEAMADDGAFFIDLGADLENMESYTNALQTEITGIDKDIGDLNAHIGVEEEHAENLRQAEKNNFNEIGEHLRSVEEMEIHTDATAATFATLGETMQRDLVKPLTKAEKDSDASSHDKENHGKNNKAVAPTKQFLEDTYRSCDEMYRLSTDKKTMEEIQAYTTQVKDEIAAIESTIVKEDLKGALDRKKDENDGKKSELDSEKMEQMHLTHEIKRTSERAGENANGIVAKRSKMEERNDEFRRNEKLLKETLELAEARLKGRKTKEDWTKEVAEVEQHRDSIQQKLDRANDMLKKRDDDKKEQEETELSIAELEKLEQELMAQVAASEASAAEAEAELAKVNEQAEAVAAKKRVNDQFESENILPKEAKLNDLLKEKVELAKQISDINDFIKEDTEKYALEEEKQVETIEELQEQVKELRAKVDHKTTEMGEFAQTTEEGTKAFEEELAALETTLESIRASVKAEQSSLDQETRTHQQLKEEQKEAEGLAKQKYGELHTQKTILEAGAYLIDQGQQRLCTIEKELESDLQDIKDGTYEEPKVHVYNVKAELEETLTQMTQKLTQHSGMP</sequence>
<organism evidence="2 3">
    <name type="scientific">Seminavis robusta</name>
    <dbReference type="NCBI Taxonomy" id="568900"/>
    <lineage>
        <taxon>Eukaryota</taxon>
        <taxon>Sar</taxon>
        <taxon>Stramenopiles</taxon>
        <taxon>Ochrophyta</taxon>
        <taxon>Bacillariophyta</taxon>
        <taxon>Bacillariophyceae</taxon>
        <taxon>Bacillariophycidae</taxon>
        <taxon>Naviculales</taxon>
        <taxon>Naviculaceae</taxon>
        <taxon>Seminavis</taxon>
    </lineage>
</organism>
<feature type="compositionally biased region" description="Basic and acidic residues" evidence="1">
    <location>
        <begin position="293"/>
        <end position="328"/>
    </location>
</feature>
<feature type="compositionally biased region" description="Basic and acidic residues" evidence="1">
    <location>
        <begin position="578"/>
        <end position="598"/>
    </location>
</feature>
<feature type="compositionally biased region" description="Low complexity" evidence="1">
    <location>
        <begin position="80"/>
        <end position="105"/>
    </location>
</feature>
<feature type="compositionally biased region" description="Polar residues" evidence="1">
    <location>
        <begin position="33"/>
        <end position="53"/>
    </location>
</feature>
<feature type="region of interest" description="Disordered" evidence="1">
    <location>
        <begin position="211"/>
        <end position="237"/>
    </location>
</feature>
<evidence type="ECO:0000313" key="3">
    <source>
        <dbReference type="Proteomes" id="UP001153069"/>
    </source>
</evidence>
<feature type="region of interest" description="Disordered" evidence="1">
    <location>
        <begin position="1"/>
        <end position="107"/>
    </location>
</feature>
<accession>A0A9N8DAD5</accession>
<feature type="compositionally biased region" description="Basic and acidic residues" evidence="1">
    <location>
        <begin position="211"/>
        <end position="229"/>
    </location>
</feature>
<keyword evidence="3" id="KW-1185">Reference proteome</keyword>
<comment type="caution">
    <text evidence="2">The sequence shown here is derived from an EMBL/GenBank/DDBJ whole genome shotgun (WGS) entry which is preliminary data.</text>
</comment>
<feature type="region of interest" description="Disordered" evidence="1">
    <location>
        <begin position="368"/>
        <end position="414"/>
    </location>
</feature>
<feature type="region of interest" description="Disordered" evidence="1">
    <location>
        <begin position="569"/>
        <end position="598"/>
    </location>
</feature>
<dbReference type="EMBL" id="CAICTM010000001">
    <property type="protein sequence ID" value="CAB9496069.1"/>
    <property type="molecule type" value="Genomic_DNA"/>
</dbReference>